<accession>A0A9X6G3A8</accession>
<name>A0A9X6G3A8_BACUD</name>
<proteinExistence type="predicted"/>
<feature type="domain" description="DUF218" evidence="2">
    <location>
        <begin position="7"/>
        <end position="138"/>
    </location>
</feature>
<reference evidence="3 4" key="1">
    <citation type="submission" date="2016-10" db="EMBL/GenBank/DDBJ databases">
        <title>Comparative genomics of Bacillus thuringiensis reveals a path to pathogens against multiple invertebrate hosts.</title>
        <authorList>
            <person name="Zheng J."/>
            <person name="Gao Q."/>
            <person name="Liu H."/>
            <person name="Peng D."/>
            <person name="Ruan L."/>
            <person name="Sun M."/>
        </authorList>
    </citation>
    <scope>NUCLEOTIDE SEQUENCE [LARGE SCALE GENOMIC DNA]</scope>
    <source>
        <strain evidence="3">BGSC 4M3</strain>
    </source>
</reference>
<dbReference type="Pfam" id="PF02698">
    <property type="entry name" value="DUF218"/>
    <property type="match status" value="1"/>
</dbReference>
<evidence type="ECO:0000313" key="3">
    <source>
        <dbReference type="EMBL" id="OTZ32408.1"/>
    </source>
</evidence>
<dbReference type="PANTHER" id="PTHR30336">
    <property type="entry name" value="INNER MEMBRANE PROTEIN, PROBABLE PERMEASE"/>
    <property type="match status" value="1"/>
</dbReference>
<comment type="caution">
    <text evidence="3">The sequence shown here is derived from an EMBL/GenBank/DDBJ whole genome shotgun (WGS) entry which is preliminary data.</text>
</comment>
<dbReference type="InterPro" id="IPR003848">
    <property type="entry name" value="DUF218"/>
</dbReference>
<keyword evidence="1" id="KW-0812">Transmembrane</keyword>
<evidence type="ECO:0000313" key="4">
    <source>
        <dbReference type="Proteomes" id="UP000195217"/>
    </source>
</evidence>
<dbReference type="InterPro" id="IPR051599">
    <property type="entry name" value="Cell_Envelope_Assoc"/>
</dbReference>
<protein>
    <recommendedName>
        <fullName evidence="2">DUF218 domain-containing protein</fullName>
    </recommendedName>
</protein>
<dbReference type="AlphaFoldDB" id="A0A9X6G3A8"/>
<keyword evidence="1" id="KW-0472">Membrane</keyword>
<dbReference type="GO" id="GO:0000270">
    <property type="term" value="P:peptidoglycan metabolic process"/>
    <property type="evidence" value="ECO:0007669"/>
    <property type="project" value="TreeGrafter"/>
</dbReference>
<dbReference type="Proteomes" id="UP000195217">
    <property type="component" value="Unassembled WGS sequence"/>
</dbReference>
<dbReference type="GO" id="GO:0005886">
    <property type="term" value="C:plasma membrane"/>
    <property type="evidence" value="ECO:0007669"/>
    <property type="project" value="TreeGrafter"/>
</dbReference>
<gene>
    <name evidence="3" type="ORF">BK761_15565</name>
</gene>
<dbReference type="PANTHER" id="PTHR30336:SF18">
    <property type="entry name" value="MEMBRANE PROTEIN"/>
    <property type="match status" value="1"/>
</dbReference>
<keyword evidence="1" id="KW-1133">Transmembrane helix</keyword>
<organism evidence="3 4">
    <name type="scientific">Bacillus thuringiensis subsp. darmstadiensis</name>
    <dbReference type="NCBI Taxonomy" id="132264"/>
    <lineage>
        <taxon>Bacteria</taxon>
        <taxon>Bacillati</taxon>
        <taxon>Bacillota</taxon>
        <taxon>Bacilli</taxon>
        <taxon>Bacillales</taxon>
        <taxon>Bacillaceae</taxon>
        <taxon>Bacillus</taxon>
        <taxon>Bacillus cereus group</taxon>
    </lineage>
</organism>
<dbReference type="GO" id="GO:0043164">
    <property type="term" value="P:Gram-negative-bacterium-type cell wall biogenesis"/>
    <property type="evidence" value="ECO:0007669"/>
    <property type="project" value="TreeGrafter"/>
</dbReference>
<sequence>MFKVTSLLASRINRAIEFYKKQEAVSSPPKIIFSGGQGSDENISEAKAMQEYAVNNRIPLENTIKEDRSTTTYQNMLFSKRIMESLKGTQYNCIFSTNNFHVFRAGLYAKIVGLNSQGIGSKTAFYYWPNAMIREYIAIFVMNRVRHSIVIAIIMGFSIIATGVNYLFF</sequence>
<feature type="transmembrane region" description="Helical" evidence="1">
    <location>
        <begin position="149"/>
        <end position="168"/>
    </location>
</feature>
<dbReference type="EMBL" id="NFEA01000041">
    <property type="protein sequence ID" value="OTZ32408.1"/>
    <property type="molecule type" value="Genomic_DNA"/>
</dbReference>
<evidence type="ECO:0000259" key="2">
    <source>
        <dbReference type="Pfam" id="PF02698"/>
    </source>
</evidence>
<evidence type="ECO:0000256" key="1">
    <source>
        <dbReference type="SAM" id="Phobius"/>
    </source>
</evidence>
<dbReference type="CDD" id="cd06259">
    <property type="entry name" value="YdcF-like"/>
    <property type="match status" value="1"/>
</dbReference>
<dbReference type="Gene3D" id="3.40.50.620">
    <property type="entry name" value="HUPs"/>
    <property type="match status" value="1"/>
</dbReference>
<dbReference type="InterPro" id="IPR014729">
    <property type="entry name" value="Rossmann-like_a/b/a_fold"/>
</dbReference>